<dbReference type="EMBL" id="JAUJYO010000018">
    <property type="protein sequence ID" value="KAK1290399.1"/>
    <property type="molecule type" value="Genomic_DNA"/>
</dbReference>
<reference evidence="1" key="1">
    <citation type="journal article" date="2023" name="Nat. Commun.">
        <title>Diploid and tetraploid genomes of Acorus and the evolution of monocots.</title>
        <authorList>
            <person name="Ma L."/>
            <person name="Liu K.W."/>
            <person name="Li Z."/>
            <person name="Hsiao Y.Y."/>
            <person name="Qi Y."/>
            <person name="Fu T."/>
            <person name="Tang G.D."/>
            <person name="Zhang D."/>
            <person name="Sun W.H."/>
            <person name="Liu D.K."/>
            <person name="Li Y."/>
            <person name="Chen G.Z."/>
            <person name="Liu X.D."/>
            <person name="Liao X.Y."/>
            <person name="Jiang Y.T."/>
            <person name="Yu X."/>
            <person name="Hao Y."/>
            <person name="Huang J."/>
            <person name="Zhao X.W."/>
            <person name="Ke S."/>
            <person name="Chen Y.Y."/>
            <person name="Wu W.L."/>
            <person name="Hsu J.L."/>
            <person name="Lin Y.F."/>
            <person name="Huang M.D."/>
            <person name="Li C.Y."/>
            <person name="Huang L."/>
            <person name="Wang Z.W."/>
            <person name="Zhao X."/>
            <person name="Zhong W.Y."/>
            <person name="Peng D.H."/>
            <person name="Ahmad S."/>
            <person name="Lan S."/>
            <person name="Zhang J.S."/>
            <person name="Tsai W.C."/>
            <person name="Van de Peer Y."/>
            <person name="Liu Z.J."/>
        </authorList>
    </citation>
    <scope>NUCLEOTIDE SEQUENCE</scope>
    <source>
        <strain evidence="1">CP</strain>
    </source>
</reference>
<name>A0AAV9CP85_ACOCL</name>
<sequence length="70" mass="8176">MQRNTDIQNTFLKFSRGDKIFNTCFTSSAEEKVILDLLSICRGLQIFNNVSQNQQRRQGLLCALTWYEND</sequence>
<dbReference type="Proteomes" id="UP001180020">
    <property type="component" value="Unassembled WGS sequence"/>
</dbReference>
<proteinExistence type="predicted"/>
<reference evidence="1" key="2">
    <citation type="submission" date="2023-06" db="EMBL/GenBank/DDBJ databases">
        <authorList>
            <person name="Ma L."/>
            <person name="Liu K.-W."/>
            <person name="Li Z."/>
            <person name="Hsiao Y.-Y."/>
            <person name="Qi Y."/>
            <person name="Fu T."/>
            <person name="Tang G."/>
            <person name="Zhang D."/>
            <person name="Sun W.-H."/>
            <person name="Liu D.-K."/>
            <person name="Li Y."/>
            <person name="Chen G.-Z."/>
            <person name="Liu X.-D."/>
            <person name="Liao X.-Y."/>
            <person name="Jiang Y.-T."/>
            <person name="Yu X."/>
            <person name="Hao Y."/>
            <person name="Huang J."/>
            <person name="Zhao X.-W."/>
            <person name="Ke S."/>
            <person name="Chen Y.-Y."/>
            <person name="Wu W.-L."/>
            <person name="Hsu J.-L."/>
            <person name="Lin Y.-F."/>
            <person name="Huang M.-D."/>
            <person name="Li C.-Y."/>
            <person name="Huang L."/>
            <person name="Wang Z.-W."/>
            <person name="Zhao X."/>
            <person name="Zhong W.-Y."/>
            <person name="Peng D.-H."/>
            <person name="Ahmad S."/>
            <person name="Lan S."/>
            <person name="Zhang J.-S."/>
            <person name="Tsai W.-C."/>
            <person name="Van De Peer Y."/>
            <person name="Liu Z.-J."/>
        </authorList>
    </citation>
    <scope>NUCLEOTIDE SEQUENCE</scope>
    <source>
        <strain evidence="1">CP</strain>
        <tissue evidence="1">Leaves</tissue>
    </source>
</reference>
<evidence type="ECO:0000313" key="2">
    <source>
        <dbReference type="Proteomes" id="UP001180020"/>
    </source>
</evidence>
<keyword evidence="2" id="KW-1185">Reference proteome</keyword>
<protein>
    <submittedName>
        <fullName evidence="1">Uncharacterized protein</fullName>
    </submittedName>
</protein>
<evidence type="ECO:0000313" key="1">
    <source>
        <dbReference type="EMBL" id="KAK1290399.1"/>
    </source>
</evidence>
<accession>A0AAV9CP85</accession>
<organism evidence="1 2">
    <name type="scientific">Acorus calamus</name>
    <name type="common">Sweet flag</name>
    <dbReference type="NCBI Taxonomy" id="4465"/>
    <lineage>
        <taxon>Eukaryota</taxon>
        <taxon>Viridiplantae</taxon>
        <taxon>Streptophyta</taxon>
        <taxon>Embryophyta</taxon>
        <taxon>Tracheophyta</taxon>
        <taxon>Spermatophyta</taxon>
        <taxon>Magnoliopsida</taxon>
        <taxon>Liliopsida</taxon>
        <taxon>Acoraceae</taxon>
        <taxon>Acorus</taxon>
    </lineage>
</organism>
<gene>
    <name evidence="1" type="ORF">QJS10_CPB18g01255</name>
</gene>
<dbReference type="AlphaFoldDB" id="A0AAV9CP85"/>
<comment type="caution">
    <text evidence="1">The sequence shown here is derived from an EMBL/GenBank/DDBJ whole genome shotgun (WGS) entry which is preliminary data.</text>
</comment>